<reference evidence="1" key="2">
    <citation type="journal article" date="2023" name="Biology">
        <title>Prokaryotic Life Associated with Coal-Fire Gas Vents Revealed by Metagenomics.</title>
        <authorList>
            <person name="Kadnikov V.V."/>
            <person name="Mardanov A.V."/>
            <person name="Beletsky A.V."/>
            <person name="Karnachuk O.V."/>
            <person name="Ravin N.V."/>
        </authorList>
    </citation>
    <scope>NUCLEOTIDE SEQUENCE</scope>
    <source>
        <strain evidence="1">Bu02</strain>
    </source>
</reference>
<dbReference type="InterPro" id="IPR037914">
    <property type="entry name" value="SpoVT-AbrB_sf"/>
</dbReference>
<accession>A0AAT9LD60</accession>
<organism evidence="1">
    <name type="scientific">Candidatus Fermentithermobacillus carboniphilus</name>
    <dbReference type="NCBI Taxonomy" id="3085328"/>
    <lineage>
        <taxon>Bacteria</taxon>
        <taxon>Bacillati</taxon>
        <taxon>Bacillota</taxon>
        <taxon>Candidatus Fermentithermobacillia</taxon>
        <taxon>Candidatus Fermentithermobacillales</taxon>
        <taxon>Candidatus Fermentithermobacillaceae</taxon>
        <taxon>Candidatus Fermentithermobacillus</taxon>
    </lineage>
</organism>
<dbReference type="GO" id="GO:0003677">
    <property type="term" value="F:DNA binding"/>
    <property type="evidence" value="ECO:0007669"/>
    <property type="project" value="UniProtKB-KW"/>
</dbReference>
<keyword evidence="1" id="KW-0238">DNA-binding</keyword>
<dbReference type="EMBL" id="CP062796">
    <property type="protein sequence ID" value="QUL97830.1"/>
    <property type="molecule type" value="Genomic_DNA"/>
</dbReference>
<proteinExistence type="predicted"/>
<dbReference type="AlphaFoldDB" id="A0AAT9LD60"/>
<evidence type="ECO:0000313" key="1">
    <source>
        <dbReference type="EMBL" id="QUL97830.1"/>
    </source>
</evidence>
<protein>
    <submittedName>
        <fullName evidence="1">AbrB/MazE/SpoVT family DNA-binding domain-containing protein</fullName>
    </submittedName>
</protein>
<dbReference type="KEGG" id="fcz:IMF26_06960"/>
<gene>
    <name evidence="1" type="ORF">IMF26_06960</name>
</gene>
<name>A0AAT9LD60_9FIRM</name>
<reference evidence="1" key="1">
    <citation type="submission" date="2020-10" db="EMBL/GenBank/DDBJ databases">
        <authorList>
            <person name="Kadnikov V."/>
            <person name="Beletsky A.V."/>
            <person name="Mardanov A.V."/>
            <person name="Karnachuk O.V."/>
            <person name="Ravin N.V."/>
        </authorList>
    </citation>
    <scope>NUCLEOTIDE SEQUENCE</scope>
    <source>
        <strain evidence="1">Bu02</strain>
    </source>
</reference>
<dbReference type="SUPFAM" id="SSF89447">
    <property type="entry name" value="AbrB/MazE/MraZ-like"/>
    <property type="match status" value="1"/>
</dbReference>
<sequence>MTGVEVSIPERRQYVRTLTTGWRFTIPTPIRQRRGWNEGSVLRVMASGPKLIFSDWEGSSEVADATAHPGTGYGEPVRNLAKLSGSSPDVHREKQMEASCYVGSGGKVVVPRELRKATGWAIGERLSIKEDEEGVSVAPCCPKKRCRSCGSTVGVREVIPNLYLCVACLEKYVSSDRDKHIAHEVRAGRQVPK</sequence>